<dbReference type="InterPro" id="IPR036689">
    <property type="entry name" value="ESAT-6-like_sf"/>
</dbReference>
<dbReference type="OrthoDB" id="5192082at2"/>
<dbReference type="RefSeq" id="WP_010307670.1">
    <property type="nucleotide sequence ID" value="NZ_CP061007.1"/>
</dbReference>
<organism evidence="1 2">
    <name type="scientific">Saccharopolyspora spinosa</name>
    <dbReference type="NCBI Taxonomy" id="60894"/>
    <lineage>
        <taxon>Bacteria</taxon>
        <taxon>Bacillati</taxon>
        <taxon>Actinomycetota</taxon>
        <taxon>Actinomycetes</taxon>
        <taxon>Pseudonocardiales</taxon>
        <taxon>Pseudonocardiaceae</taxon>
        <taxon>Saccharopolyspora</taxon>
    </lineage>
</organism>
<gene>
    <name evidence="1" type="ORF">A8926_1258</name>
</gene>
<dbReference type="Proteomes" id="UP000233786">
    <property type="component" value="Unassembled WGS sequence"/>
</dbReference>
<reference evidence="1" key="1">
    <citation type="submission" date="2017-12" db="EMBL/GenBank/DDBJ databases">
        <title>Sequencing the genomes of 1000 Actinobacteria strains.</title>
        <authorList>
            <person name="Klenk H.-P."/>
        </authorList>
    </citation>
    <scope>NUCLEOTIDE SEQUENCE [LARGE SCALE GENOMIC DNA]</scope>
    <source>
        <strain evidence="1">DSM 44228</strain>
    </source>
</reference>
<accession>A0A2N3XSN7</accession>
<comment type="caution">
    <text evidence="1">The sequence shown here is derived from an EMBL/GenBank/DDBJ whole genome shotgun (WGS) entry which is preliminary data.</text>
</comment>
<dbReference type="EMBL" id="PJNB01000001">
    <property type="protein sequence ID" value="PKW13706.1"/>
    <property type="molecule type" value="Genomic_DNA"/>
</dbReference>
<sequence>MSGTHAQLGELEALASRLRTGAAELDGSAAPPPAPQVGVASEAVAGVMAMLTLSAAEIVEALNYVGDEVAAGSNLYIETDHGNADDIARSNPNAPR</sequence>
<dbReference type="SUPFAM" id="SSF140453">
    <property type="entry name" value="EsxAB dimer-like"/>
    <property type="match status" value="1"/>
</dbReference>
<dbReference type="STRING" id="994479.GCA_000194155_03975"/>
<name>A0A2N3XSN7_SACSN</name>
<dbReference type="AlphaFoldDB" id="A0A2N3XSN7"/>
<evidence type="ECO:0000313" key="2">
    <source>
        <dbReference type="Proteomes" id="UP000233786"/>
    </source>
</evidence>
<protein>
    <submittedName>
        <fullName evidence="1">Uncharacterized protein</fullName>
    </submittedName>
</protein>
<evidence type="ECO:0000313" key="1">
    <source>
        <dbReference type="EMBL" id="PKW13706.1"/>
    </source>
</evidence>
<keyword evidence="2" id="KW-1185">Reference proteome</keyword>
<proteinExistence type="predicted"/>